<proteinExistence type="predicted"/>
<accession>A0ABR2HHH2</accession>
<gene>
    <name evidence="2" type="ORF">M9Y10_019861</name>
</gene>
<evidence type="ECO:0000256" key="1">
    <source>
        <dbReference type="SAM" id="Coils"/>
    </source>
</evidence>
<keyword evidence="3" id="KW-1185">Reference proteome</keyword>
<name>A0ABR2HHH2_9EUKA</name>
<evidence type="ECO:0000313" key="2">
    <source>
        <dbReference type="EMBL" id="KAK8847274.1"/>
    </source>
</evidence>
<feature type="coiled-coil region" evidence="1">
    <location>
        <begin position="258"/>
        <end position="317"/>
    </location>
</feature>
<keyword evidence="1" id="KW-0175">Coiled coil</keyword>
<evidence type="ECO:0000313" key="3">
    <source>
        <dbReference type="Proteomes" id="UP001470230"/>
    </source>
</evidence>
<evidence type="ECO:0008006" key="4">
    <source>
        <dbReference type="Google" id="ProtNLM"/>
    </source>
</evidence>
<comment type="caution">
    <text evidence="2">The sequence shown here is derived from an EMBL/GenBank/DDBJ whole genome shotgun (WGS) entry which is preliminary data.</text>
</comment>
<dbReference type="SUPFAM" id="SSF54695">
    <property type="entry name" value="POZ domain"/>
    <property type="match status" value="1"/>
</dbReference>
<dbReference type="SUPFAM" id="SSF49785">
    <property type="entry name" value="Galactose-binding domain-like"/>
    <property type="match status" value="1"/>
</dbReference>
<sequence length="495" mass="58197">MQSRFFSLDISPINTKIIVYGNLKLPVDYDLLKRNSDYFRKNDLKYSSEKNIHLLKEERNIISEDSIRDFIQCCQTQQIELNSSNIFSLNYLAKKYEVYKLLAATTQYISDYKEKLAIDSILFNYYLYNSHNQFSLVDTKEEEDIIAYNFEEFIKDKRLIDLPLPVLYRIIQRYSNQKPNTNENQEMQDSFVSLLFTLLKKHGRKASYLFSFLKIDKSRLKDLIELKTGFSDVFDPTFLNSSLFDTTVEIIQETNNLKNDFSMKIGELKNIIEKQKNEKEEIEEKITKQNQMLLNEIHKMRDEMSEMKNQLKFCKKNDKISLDLIDSNQIQYLVPYSKDWDGNPKSICLKEKGQEYKIESSTSAGKNHELKNLFSGVKSTEGDICWRNKHSDNPPYIQITFPKPEKANALLLTSRIIYFDEAPTVFEIYGINLPRNAEICLGKFSYNKWKSYETKVFLFLNESTYSTYKVMFIKSKSEHSLVGLSQLNLCYLAQT</sequence>
<reference evidence="2 3" key="1">
    <citation type="submission" date="2024-04" db="EMBL/GenBank/DDBJ databases">
        <title>Tritrichomonas musculus Genome.</title>
        <authorList>
            <person name="Alves-Ferreira E."/>
            <person name="Grigg M."/>
            <person name="Lorenzi H."/>
            <person name="Galac M."/>
        </authorList>
    </citation>
    <scope>NUCLEOTIDE SEQUENCE [LARGE SCALE GENOMIC DNA]</scope>
    <source>
        <strain evidence="2 3">EAF2021</strain>
    </source>
</reference>
<dbReference type="Gene3D" id="3.30.710.10">
    <property type="entry name" value="Potassium Channel Kv1.1, Chain A"/>
    <property type="match status" value="1"/>
</dbReference>
<organism evidence="2 3">
    <name type="scientific">Tritrichomonas musculus</name>
    <dbReference type="NCBI Taxonomy" id="1915356"/>
    <lineage>
        <taxon>Eukaryota</taxon>
        <taxon>Metamonada</taxon>
        <taxon>Parabasalia</taxon>
        <taxon>Tritrichomonadida</taxon>
        <taxon>Tritrichomonadidae</taxon>
        <taxon>Tritrichomonas</taxon>
    </lineage>
</organism>
<dbReference type="EMBL" id="JAPFFF010000028">
    <property type="protein sequence ID" value="KAK8847274.1"/>
    <property type="molecule type" value="Genomic_DNA"/>
</dbReference>
<dbReference type="Proteomes" id="UP001470230">
    <property type="component" value="Unassembled WGS sequence"/>
</dbReference>
<dbReference type="InterPro" id="IPR011333">
    <property type="entry name" value="SKP1/BTB/POZ_sf"/>
</dbReference>
<dbReference type="InterPro" id="IPR008979">
    <property type="entry name" value="Galactose-bd-like_sf"/>
</dbReference>
<protein>
    <recommendedName>
        <fullName evidence="4">SUN domain-containing protein</fullName>
    </recommendedName>
</protein>